<dbReference type="Proteomes" id="UP000756860">
    <property type="component" value="Unassembled WGS sequence"/>
</dbReference>
<dbReference type="InterPro" id="IPR011042">
    <property type="entry name" value="6-blade_b-propeller_TolB-like"/>
</dbReference>
<keyword evidence="3" id="KW-1185">Reference proteome</keyword>
<name>A0ABS5SC98_9BACT</name>
<proteinExistence type="predicted"/>
<organism evidence="2 3">
    <name type="scientific">Geomobilimonas luticola</name>
    <dbReference type="NCBI Taxonomy" id="1114878"/>
    <lineage>
        <taxon>Bacteria</taxon>
        <taxon>Pseudomonadati</taxon>
        <taxon>Thermodesulfobacteriota</taxon>
        <taxon>Desulfuromonadia</taxon>
        <taxon>Geobacterales</taxon>
        <taxon>Geobacteraceae</taxon>
        <taxon>Geomobilimonas</taxon>
    </lineage>
</organism>
<dbReference type="Gene3D" id="2.120.10.30">
    <property type="entry name" value="TolB, C-terminal domain"/>
    <property type="match status" value="1"/>
</dbReference>
<dbReference type="Pfam" id="PF07995">
    <property type="entry name" value="GSDH"/>
    <property type="match status" value="1"/>
</dbReference>
<gene>
    <name evidence="2" type="ORF">KI810_04130</name>
</gene>
<evidence type="ECO:0000259" key="1">
    <source>
        <dbReference type="Pfam" id="PF07995"/>
    </source>
</evidence>
<evidence type="ECO:0000313" key="3">
    <source>
        <dbReference type="Proteomes" id="UP000756860"/>
    </source>
</evidence>
<comment type="caution">
    <text evidence="2">The sequence shown here is derived from an EMBL/GenBank/DDBJ whole genome shotgun (WGS) entry which is preliminary data.</text>
</comment>
<dbReference type="SUPFAM" id="SSF50952">
    <property type="entry name" value="Soluble quinoprotein glucose dehydrogenase"/>
    <property type="match status" value="1"/>
</dbReference>
<protein>
    <submittedName>
        <fullName evidence="2">PQQ-dependent sugar dehydrogenase</fullName>
    </submittedName>
</protein>
<sequence>MDRKDDAGGLKVLTATLFLPLILIWCCTACAARELPLGDIRLPSGFAIGLYREKVPGARSLAVGARGTVFVGSRSAGKVYALVDTKGAGRADTVHTIASGLDSPNGVAFRDGALYVAEIHRVLRFDDIESRLANPPKPVVVNDTFPREGHHGWKFIRFGPDGRLYVPLGAPCNACESKDPRFASIMRMKPDGSGLEVFASGVRNTVGFDWHPVTGELWFTDNGRDWLGDDQPPDELNRAPVKGLHFGFPYRYGRNIPDPDYGRKRPTGNFVPPEQELGPHVASLGMRFYTGSMFPPPYRNRIFIAEHGSWNRSDPLGYRVTMVRLEGNRPVAYEVFAEGWLQEGNAWGRPVDLEMLPDGSLLVSDDKAGAVYRITYRR</sequence>
<dbReference type="PANTHER" id="PTHR33546">
    <property type="entry name" value="LARGE, MULTIFUNCTIONAL SECRETED PROTEIN-RELATED"/>
    <property type="match status" value="1"/>
</dbReference>
<dbReference type="RefSeq" id="WP_214174184.1">
    <property type="nucleotide sequence ID" value="NZ_JAHCVK010000001.1"/>
</dbReference>
<accession>A0ABS5SC98</accession>
<evidence type="ECO:0000313" key="2">
    <source>
        <dbReference type="EMBL" id="MBT0652231.1"/>
    </source>
</evidence>
<dbReference type="EMBL" id="JAHCVK010000001">
    <property type="protein sequence ID" value="MBT0652231.1"/>
    <property type="molecule type" value="Genomic_DNA"/>
</dbReference>
<dbReference type="PANTHER" id="PTHR33546:SF1">
    <property type="entry name" value="LARGE, MULTIFUNCTIONAL SECRETED PROTEIN"/>
    <property type="match status" value="1"/>
</dbReference>
<reference evidence="2 3" key="1">
    <citation type="submission" date="2021-05" db="EMBL/GenBank/DDBJ databases">
        <title>The draft genome of Geobacter luticola JCM 17780.</title>
        <authorList>
            <person name="Xu Z."/>
            <person name="Masuda Y."/>
            <person name="Itoh H."/>
            <person name="Senoo K."/>
        </authorList>
    </citation>
    <scope>NUCLEOTIDE SEQUENCE [LARGE SCALE GENOMIC DNA]</scope>
    <source>
        <strain evidence="2 3">JCM 17780</strain>
    </source>
</reference>
<feature type="domain" description="Glucose/Sorbosone dehydrogenase" evidence="1">
    <location>
        <begin position="147"/>
        <end position="326"/>
    </location>
</feature>
<dbReference type="InterPro" id="IPR011041">
    <property type="entry name" value="Quinoprot_gluc/sorb_DH_b-prop"/>
</dbReference>
<dbReference type="InterPro" id="IPR012938">
    <property type="entry name" value="Glc/Sorbosone_DH"/>
</dbReference>